<keyword evidence="3" id="KW-1185">Reference proteome</keyword>
<accession>A0AAV4R3W3</accession>
<organism evidence="2 3">
    <name type="scientific">Caerostris darwini</name>
    <dbReference type="NCBI Taxonomy" id="1538125"/>
    <lineage>
        <taxon>Eukaryota</taxon>
        <taxon>Metazoa</taxon>
        <taxon>Ecdysozoa</taxon>
        <taxon>Arthropoda</taxon>
        <taxon>Chelicerata</taxon>
        <taxon>Arachnida</taxon>
        <taxon>Araneae</taxon>
        <taxon>Araneomorphae</taxon>
        <taxon>Entelegynae</taxon>
        <taxon>Araneoidea</taxon>
        <taxon>Araneidae</taxon>
        <taxon>Caerostris</taxon>
    </lineage>
</organism>
<reference evidence="2 3" key="1">
    <citation type="submission" date="2021-06" db="EMBL/GenBank/DDBJ databases">
        <title>Caerostris darwini draft genome.</title>
        <authorList>
            <person name="Kono N."/>
            <person name="Arakawa K."/>
        </authorList>
    </citation>
    <scope>NUCLEOTIDE SEQUENCE [LARGE SCALE GENOMIC DNA]</scope>
</reference>
<feature type="region of interest" description="Disordered" evidence="1">
    <location>
        <begin position="1"/>
        <end position="22"/>
    </location>
</feature>
<evidence type="ECO:0000313" key="2">
    <source>
        <dbReference type="EMBL" id="GIY15321.1"/>
    </source>
</evidence>
<dbReference type="AlphaFoldDB" id="A0AAV4R3W3"/>
<comment type="caution">
    <text evidence="2">The sequence shown here is derived from an EMBL/GenBank/DDBJ whole genome shotgun (WGS) entry which is preliminary data.</text>
</comment>
<proteinExistence type="predicted"/>
<sequence>MLPPFTSRFHQSRRNQGRTRKKGKLFSPELFVFSPSALSPGARSASFLASRSFTASFLGTGRNQMRGGRGWDRRGLIFETLSSRGASFRIPEPPGNGIRKEELVPIRANSIESKKDFLG</sequence>
<evidence type="ECO:0000256" key="1">
    <source>
        <dbReference type="SAM" id="MobiDB-lite"/>
    </source>
</evidence>
<dbReference type="EMBL" id="BPLQ01005517">
    <property type="protein sequence ID" value="GIY15321.1"/>
    <property type="molecule type" value="Genomic_DNA"/>
</dbReference>
<feature type="compositionally biased region" description="Basic residues" evidence="1">
    <location>
        <begin position="10"/>
        <end position="22"/>
    </location>
</feature>
<name>A0AAV4R3W3_9ARAC</name>
<gene>
    <name evidence="2" type="ORF">CDAR_116671</name>
</gene>
<dbReference type="Proteomes" id="UP001054837">
    <property type="component" value="Unassembled WGS sequence"/>
</dbReference>
<evidence type="ECO:0000313" key="3">
    <source>
        <dbReference type="Proteomes" id="UP001054837"/>
    </source>
</evidence>
<protein>
    <submittedName>
        <fullName evidence="2">Uncharacterized protein</fullName>
    </submittedName>
</protein>